<dbReference type="Pfam" id="PF08281">
    <property type="entry name" value="Sigma70_r4_2"/>
    <property type="match status" value="1"/>
</dbReference>
<feature type="domain" description="RNA polymerase sigma factor 70 region 4 type 2" evidence="8">
    <location>
        <begin position="132"/>
        <end position="185"/>
    </location>
</feature>
<dbReference type="InterPro" id="IPR013324">
    <property type="entry name" value="RNA_pol_sigma_r3/r4-like"/>
</dbReference>
<dbReference type="InterPro" id="IPR013249">
    <property type="entry name" value="RNA_pol_sigma70_r4_t2"/>
</dbReference>
<dbReference type="InterPro" id="IPR007627">
    <property type="entry name" value="RNA_pol_sigma70_r2"/>
</dbReference>
<evidence type="ECO:0000256" key="1">
    <source>
        <dbReference type="ARBA" id="ARBA00010641"/>
    </source>
</evidence>
<keyword evidence="2" id="KW-0805">Transcription regulation</keyword>
<feature type="domain" description="RNA polymerase sigma-70 region 2" evidence="7">
    <location>
        <begin position="38"/>
        <end position="103"/>
    </location>
</feature>
<dbReference type="SUPFAM" id="SSF88659">
    <property type="entry name" value="Sigma3 and sigma4 domains of RNA polymerase sigma factors"/>
    <property type="match status" value="1"/>
</dbReference>
<dbReference type="KEGG" id="ftj:FTUN_4408"/>
<sequence length="564" mass="60514">MTDLARLRQLVAMTDAVPDADLLHRFVTDRDGPAFAALVRRHGPMVLAVCRRVLRHRQDAEDAFQATFLVLARRAETIKLRSPLGGWLYGVAYRTALSARRAASVRRERESRAAEMKSGELIPDNGLAAELREALDRELAALPDTYRAAVVVCDLEGLHRRDAALRLGWTEGTLSSRLARARALLARRLARYGLAVPAAGLAAVAGPEAVAHALAEPTVRLGTLVAAGEAVVAAPVAALMEGTMKAMLLLKFKALAASAVVGCAVAATALAGWRADAAGTAEPSQPDTPRAETPRRAAQKPDSGSRAVPKSDKERIAELERERDQLLKQVAELAARLDRVEAERQAARPEKRKPSAQTAEDIARAEKLVAEKLAAEKLARDIAQADKLAAEKLARDSALAEKIAAEKRVKAAQEIAQAAERRALEKLKAAQDVAAQAQKQAKEALDLAQQRDPAPKAAPPADRRPTGSPVKPTDPFAQRDLVPTAKAVVRVYTVGDLAGDEKEGEALAKVVRATVEPKSWGTDAGVEYLPGRKVLVVRQTAKAHDEVNELLVLLRSQQKAPAGR</sequence>
<dbReference type="InterPro" id="IPR039425">
    <property type="entry name" value="RNA_pol_sigma-70-like"/>
</dbReference>
<proteinExistence type="inferred from homology"/>
<evidence type="ECO:0000259" key="8">
    <source>
        <dbReference type="Pfam" id="PF08281"/>
    </source>
</evidence>
<dbReference type="PANTHER" id="PTHR43133">
    <property type="entry name" value="RNA POLYMERASE ECF-TYPE SIGMA FACTO"/>
    <property type="match status" value="1"/>
</dbReference>
<dbReference type="InterPro" id="IPR036388">
    <property type="entry name" value="WH-like_DNA-bd_sf"/>
</dbReference>
<keyword evidence="4" id="KW-0804">Transcription</keyword>
<feature type="region of interest" description="Disordered" evidence="6">
    <location>
        <begin position="440"/>
        <end position="477"/>
    </location>
</feature>
<name>A0A6M5YS70_9BACT</name>
<keyword evidence="3" id="KW-0731">Sigma factor</keyword>
<evidence type="ECO:0000259" key="7">
    <source>
        <dbReference type="Pfam" id="PF04542"/>
    </source>
</evidence>
<evidence type="ECO:0000313" key="9">
    <source>
        <dbReference type="EMBL" id="QJW96848.1"/>
    </source>
</evidence>
<feature type="coiled-coil region" evidence="5">
    <location>
        <begin position="316"/>
        <end position="343"/>
    </location>
</feature>
<dbReference type="InterPro" id="IPR013325">
    <property type="entry name" value="RNA_pol_sigma_r2"/>
</dbReference>
<keyword evidence="5" id="KW-0175">Coiled coil</keyword>
<dbReference type="InterPro" id="IPR014284">
    <property type="entry name" value="RNA_pol_sigma-70_dom"/>
</dbReference>
<organism evidence="9 10">
    <name type="scientific">Frigoriglobus tundricola</name>
    <dbReference type="NCBI Taxonomy" id="2774151"/>
    <lineage>
        <taxon>Bacteria</taxon>
        <taxon>Pseudomonadati</taxon>
        <taxon>Planctomycetota</taxon>
        <taxon>Planctomycetia</taxon>
        <taxon>Gemmatales</taxon>
        <taxon>Gemmataceae</taxon>
        <taxon>Frigoriglobus</taxon>
    </lineage>
</organism>
<dbReference type="SUPFAM" id="SSF88946">
    <property type="entry name" value="Sigma2 domain of RNA polymerase sigma factors"/>
    <property type="match status" value="1"/>
</dbReference>
<dbReference type="NCBIfam" id="TIGR02937">
    <property type="entry name" value="sigma70-ECF"/>
    <property type="match status" value="1"/>
</dbReference>
<evidence type="ECO:0000256" key="3">
    <source>
        <dbReference type="ARBA" id="ARBA00023082"/>
    </source>
</evidence>
<gene>
    <name evidence="9" type="ORF">FTUN_4408</name>
</gene>
<evidence type="ECO:0000256" key="5">
    <source>
        <dbReference type="SAM" id="Coils"/>
    </source>
</evidence>
<dbReference type="Gene3D" id="1.10.1740.10">
    <property type="match status" value="1"/>
</dbReference>
<dbReference type="Proteomes" id="UP000503447">
    <property type="component" value="Chromosome"/>
</dbReference>
<evidence type="ECO:0000256" key="6">
    <source>
        <dbReference type="SAM" id="MobiDB-lite"/>
    </source>
</evidence>
<protein>
    <submittedName>
        <fullName evidence="9">Uncharacterized protein</fullName>
    </submittedName>
</protein>
<dbReference type="PANTHER" id="PTHR43133:SF51">
    <property type="entry name" value="RNA POLYMERASE SIGMA FACTOR"/>
    <property type="match status" value="1"/>
</dbReference>
<keyword evidence="10" id="KW-1185">Reference proteome</keyword>
<dbReference type="GO" id="GO:0003677">
    <property type="term" value="F:DNA binding"/>
    <property type="evidence" value="ECO:0007669"/>
    <property type="project" value="InterPro"/>
</dbReference>
<evidence type="ECO:0000256" key="2">
    <source>
        <dbReference type="ARBA" id="ARBA00023015"/>
    </source>
</evidence>
<dbReference type="AlphaFoldDB" id="A0A6M5YS70"/>
<comment type="similarity">
    <text evidence="1">Belongs to the sigma-70 factor family. ECF subfamily.</text>
</comment>
<evidence type="ECO:0000313" key="10">
    <source>
        <dbReference type="Proteomes" id="UP000503447"/>
    </source>
</evidence>
<accession>A0A6M5YS70</accession>
<evidence type="ECO:0000256" key="4">
    <source>
        <dbReference type="ARBA" id="ARBA00023163"/>
    </source>
</evidence>
<dbReference type="Gene3D" id="1.10.10.10">
    <property type="entry name" value="Winged helix-like DNA-binding domain superfamily/Winged helix DNA-binding domain"/>
    <property type="match status" value="1"/>
</dbReference>
<reference evidence="10" key="1">
    <citation type="submission" date="2020-05" db="EMBL/GenBank/DDBJ databases">
        <title>Frigoriglobus tundricola gen. nov., sp. nov., a psychrotolerant cellulolytic planctomycete of the family Gemmataceae with two divergent copies of 16S rRNA gene.</title>
        <authorList>
            <person name="Kulichevskaya I.S."/>
            <person name="Ivanova A.A."/>
            <person name="Naumoff D.G."/>
            <person name="Beletsky A.V."/>
            <person name="Rijpstra W.I.C."/>
            <person name="Sinninghe Damste J.S."/>
            <person name="Mardanov A.V."/>
            <person name="Ravin N.V."/>
            <person name="Dedysh S.N."/>
        </authorList>
    </citation>
    <scope>NUCLEOTIDE SEQUENCE [LARGE SCALE GENOMIC DNA]</scope>
    <source>
        <strain evidence="10">PL17</strain>
    </source>
</reference>
<dbReference type="Pfam" id="PF04542">
    <property type="entry name" value="Sigma70_r2"/>
    <property type="match status" value="1"/>
</dbReference>
<dbReference type="GO" id="GO:0016987">
    <property type="term" value="F:sigma factor activity"/>
    <property type="evidence" value="ECO:0007669"/>
    <property type="project" value="UniProtKB-KW"/>
</dbReference>
<feature type="region of interest" description="Disordered" evidence="6">
    <location>
        <begin position="278"/>
        <end position="313"/>
    </location>
</feature>
<dbReference type="RefSeq" id="WP_171472353.1">
    <property type="nucleotide sequence ID" value="NZ_CP053452.2"/>
</dbReference>
<dbReference type="EMBL" id="CP053452">
    <property type="protein sequence ID" value="QJW96848.1"/>
    <property type="molecule type" value="Genomic_DNA"/>
</dbReference>
<dbReference type="GO" id="GO:0006352">
    <property type="term" value="P:DNA-templated transcription initiation"/>
    <property type="evidence" value="ECO:0007669"/>
    <property type="project" value="InterPro"/>
</dbReference>